<sequence length="210" mass="22759">MEIREREVEALKDRESAARKEATALSDGVVVWKDTCETVSDLERRLSLLPKQDRSDVKKISTMLNETLARLTRNLDVSEDNKWSLLSVAISQEVEALKQGIELVESMSAPPSSTSSSKVNSPPTAVSRILPKISHQVPNTALSSLEEPSKSHIIVPTPKTSPSPSFTNAVTGLNINNVSAEPISSSPTQSSTNAFNSVAQLLGNYETKTD</sequence>
<dbReference type="KEGG" id="slb:AWJ20_3802"/>
<proteinExistence type="predicted"/>
<evidence type="ECO:0000256" key="1">
    <source>
        <dbReference type="SAM" id="MobiDB-lite"/>
    </source>
</evidence>
<dbReference type="GeneID" id="30035864"/>
<evidence type="ECO:0000313" key="2">
    <source>
        <dbReference type="EMBL" id="ANB11008.1"/>
    </source>
</evidence>
<dbReference type="AlphaFoldDB" id="A0A161HIL2"/>
<dbReference type="OrthoDB" id="5342758at2759"/>
<reference evidence="2 3" key="1">
    <citation type="submission" date="2016-02" db="EMBL/GenBank/DDBJ databases">
        <title>Complete genome sequence and transcriptome regulation of the pentose utilising yeast Sugiyamaella lignohabitans.</title>
        <authorList>
            <person name="Bellasio M."/>
            <person name="Peymann A."/>
            <person name="Valli M."/>
            <person name="Sipitzky M."/>
            <person name="Graf A."/>
            <person name="Sauer M."/>
            <person name="Marx H."/>
            <person name="Mattanovich D."/>
        </authorList>
    </citation>
    <scope>NUCLEOTIDE SEQUENCE [LARGE SCALE GENOMIC DNA]</scope>
    <source>
        <strain evidence="2 3">CBS 10342</strain>
    </source>
</reference>
<keyword evidence="3" id="KW-1185">Reference proteome</keyword>
<gene>
    <name evidence="2" type="ORF">AWJ20_3802</name>
</gene>
<dbReference type="RefSeq" id="XP_018733485.1">
    <property type="nucleotide sequence ID" value="XM_018880834.1"/>
</dbReference>
<dbReference type="Proteomes" id="UP000189580">
    <property type="component" value="Chromosome c"/>
</dbReference>
<protein>
    <submittedName>
        <fullName evidence="2">Uncharacterized protein</fullName>
    </submittedName>
</protein>
<feature type="region of interest" description="Disordered" evidence="1">
    <location>
        <begin position="144"/>
        <end position="164"/>
    </location>
</feature>
<feature type="compositionally biased region" description="Low complexity" evidence="1">
    <location>
        <begin position="108"/>
        <end position="123"/>
    </location>
</feature>
<evidence type="ECO:0000313" key="3">
    <source>
        <dbReference type="Proteomes" id="UP000189580"/>
    </source>
</evidence>
<accession>A0A161HIL2</accession>
<dbReference type="EMBL" id="CP014500">
    <property type="protein sequence ID" value="ANB11008.1"/>
    <property type="molecule type" value="Genomic_DNA"/>
</dbReference>
<feature type="region of interest" description="Disordered" evidence="1">
    <location>
        <begin position="108"/>
        <end position="130"/>
    </location>
</feature>
<organism evidence="2 3">
    <name type="scientific">Sugiyamaella lignohabitans</name>
    <dbReference type="NCBI Taxonomy" id="796027"/>
    <lineage>
        <taxon>Eukaryota</taxon>
        <taxon>Fungi</taxon>
        <taxon>Dikarya</taxon>
        <taxon>Ascomycota</taxon>
        <taxon>Saccharomycotina</taxon>
        <taxon>Dipodascomycetes</taxon>
        <taxon>Dipodascales</taxon>
        <taxon>Trichomonascaceae</taxon>
        <taxon>Sugiyamaella</taxon>
    </lineage>
</organism>
<name>A0A161HIL2_9ASCO</name>